<dbReference type="GO" id="GO:0016874">
    <property type="term" value="F:ligase activity"/>
    <property type="evidence" value="ECO:0007669"/>
    <property type="project" value="UniProtKB-KW"/>
</dbReference>
<dbReference type="InterPro" id="IPR007016">
    <property type="entry name" value="O-antigen_ligase-rel_domated"/>
</dbReference>
<keyword evidence="8" id="KW-1185">Reference proteome</keyword>
<dbReference type="RefSeq" id="WP_066144199.1">
    <property type="nucleotide sequence ID" value="NZ_CBCSGM010000004.1"/>
</dbReference>
<comment type="subcellular location">
    <subcellularLocation>
        <location evidence="1">Membrane</location>
        <topology evidence="1">Multi-pass membrane protein</topology>
    </subcellularLocation>
</comment>
<feature type="transmembrane region" description="Helical" evidence="5">
    <location>
        <begin position="201"/>
        <end position="218"/>
    </location>
</feature>
<gene>
    <name evidence="7" type="ORF">NCTC4824_03833</name>
</gene>
<feature type="domain" description="O-antigen ligase-related" evidence="6">
    <location>
        <begin position="186"/>
        <end position="324"/>
    </location>
</feature>
<feature type="transmembrane region" description="Helical" evidence="5">
    <location>
        <begin position="94"/>
        <end position="114"/>
    </location>
</feature>
<name>A0A2X4ZEE2_LEDLE</name>
<dbReference type="Proteomes" id="UP000249134">
    <property type="component" value="Chromosome 1"/>
</dbReference>
<feature type="transmembrane region" description="Helical" evidence="5">
    <location>
        <begin position="308"/>
        <end position="329"/>
    </location>
</feature>
<evidence type="ECO:0000256" key="5">
    <source>
        <dbReference type="SAM" id="Phobius"/>
    </source>
</evidence>
<dbReference type="AlphaFoldDB" id="A0A2X4ZEE2"/>
<feature type="transmembrane region" description="Helical" evidence="5">
    <location>
        <begin position="151"/>
        <end position="170"/>
    </location>
</feature>
<feature type="transmembrane region" description="Helical" evidence="5">
    <location>
        <begin position="70"/>
        <end position="88"/>
    </location>
</feature>
<feature type="transmembrane region" description="Helical" evidence="5">
    <location>
        <begin position="9"/>
        <end position="28"/>
    </location>
</feature>
<evidence type="ECO:0000313" key="7">
    <source>
        <dbReference type="EMBL" id="SQI62955.1"/>
    </source>
</evidence>
<dbReference type="PANTHER" id="PTHR37422">
    <property type="entry name" value="TEICHURONIC ACID BIOSYNTHESIS PROTEIN TUAE"/>
    <property type="match status" value="1"/>
</dbReference>
<keyword evidence="3 5" id="KW-1133">Transmembrane helix</keyword>
<evidence type="ECO:0000256" key="4">
    <source>
        <dbReference type="ARBA" id="ARBA00023136"/>
    </source>
</evidence>
<dbReference type="EMBL" id="LS483476">
    <property type="protein sequence ID" value="SQI62955.1"/>
    <property type="molecule type" value="Genomic_DNA"/>
</dbReference>
<evidence type="ECO:0000256" key="3">
    <source>
        <dbReference type="ARBA" id="ARBA00022989"/>
    </source>
</evidence>
<dbReference type="Pfam" id="PF04932">
    <property type="entry name" value="Wzy_C"/>
    <property type="match status" value="1"/>
</dbReference>
<reference evidence="7 8" key="1">
    <citation type="submission" date="2018-06" db="EMBL/GenBank/DDBJ databases">
        <authorList>
            <consortium name="Pathogen Informatics"/>
            <person name="Doyle S."/>
        </authorList>
    </citation>
    <scope>NUCLEOTIDE SEQUENCE [LARGE SCALE GENOMIC DNA]</scope>
    <source>
        <strain evidence="7 8">NCTC4824</strain>
    </source>
</reference>
<dbReference type="KEGG" id="blen:NCTC4824_03833"/>
<evidence type="ECO:0000259" key="6">
    <source>
        <dbReference type="Pfam" id="PF04932"/>
    </source>
</evidence>
<feature type="transmembrane region" description="Helical" evidence="5">
    <location>
        <begin position="368"/>
        <end position="386"/>
    </location>
</feature>
<feature type="transmembrane region" description="Helical" evidence="5">
    <location>
        <begin position="40"/>
        <end position="58"/>
    </location>
</feature>
<sequence length="391" mass="45393">MKSSYSDRFELMILIPIFILLMINTFTRTQFDVLRDIGDMGIHITLILMFILLVKGFVEKRSFDVKLSMIYFSACLFLTMYSASFYLSKNVDELYVLKLMLFISFIVSSVRMKWGPLHIRILAHLVGAVTLIIFFHWILLNFPGYRFKSIFSNPNYLAILLYTLLYYKLLATKYGNTLERIYFGFLIIINLILIYNTNSRAVMLAIGVTVGVWILFKFAENVIPYIFRMVIIMNIAFIFTYILMQNSNVGVILNNLSLKLFGKSLYSGRSVLWDEIIQKITDKPIFGYGIGTNANDITSINLTAHNQYLQMLIEFGAIGFIIFFILLNSIWKLYMKKRENYAARLSASFFIGILVYENLELTLFQNNYSIAMLQWLIITMGINFGSKDNKE</sequence>
<proteinExistence type="predicted"/>
<organism evidence="7 8">
    <name type="scientific">Lederbergia lenta</name>
    <name type="common">Bacillus lentus</name>
    <dbReference type="NCBI Taxonomy" id="1467"/>
    <lineage>
        <taxon>Bacteria</taxon>
        <taxon>Bacillati</taxon>
        <taxon>Bacillota</taxon>
        <taxon>Bacilli</taxon>
        <taxon>Bacillales</taxon>
        <taxon>Bacillaceae</taxon>
        <taxon>Lederbergia</taxon>
    </lineage>
</organism>
<dbReference type="STRING" id="1348624.GCA_001591545_03101"/>
<keyword evidence="2 5" id="KW-0812">Transmembrane</keyword>
<evidence type="ECO:0000256" key="2">
    <source>
        <dbReference type="ARBA" id="ARBA00022692"/>
    </source>
</evidence>
<dbReference type="PANTHER" id="PTHR37422:SF13">
    <property type="entry name" value="LIPOPOLYSACCHARIDE BIOSYNTHESIS PROTEIN PA4999-RELATED"/>
    <property type="match status" value="1"/>
</dbReference>
<dbReference type="GO" id="GO:0016020">
    <property type="term" value="C:membrane"/>
    <property type="evidence" value="ECO:0007669"/>
    <property type="project" value="UniProtKB-SubCell"/>
</dbReference>
<feature type="transmembrane region" description="Helical" evidence="5">
    <location>
        <begin position="121"/>
        <end position="139"/>
    </location>
</feature>
<keyword evidence="7" id="KW-0436">Ligase</keyword>
<protein>
    <submittedName>
        <fullName evidence="7">Lipid A core - O-antigen ligase and related enzymes</fullName>
    </submittedName>
</protein>
<feature type="transmembrane region" description="Helical" evidence="5">
    <location>
        <begin position="177"/>
        <end position="195"/>
    </location>
</feature>
<evidence type="ECO:0000313" key="8">
    <source>
        <dbReference type="Proteomes" id="UP000249134"/>
    </source>
</evidence>
<accession>A0A2X4ZEE2</accession>
<feature type="transmembrane region" description="Helical" evidence="5">
    <location>
        <begin position="225"/>
        <end position="244"/>
    </location>
</feature>
<keyword evidence="4 5" id="KW-0472">Membrane</keyword>
<evidence type="ECO:0000256" key="1">
    <source>
        <dbReference type="ARBA" id="ARBA00004141"/>
    </source>
</evidence>
<feature type="transmembrane region" description="Helical" evidence="5">
    <location>
        <begin position="341"/>
        <end position="356"/>
    </location>
</feature>
<dbReference type="InterPro" id="IPR051533">
    <property type="entry name" value="WaaL-like"/>
</dbReference>